<dbReference type="AlphaFoldDB" id="A0A926EUX8"/>
<keyword evidence="3" id="KW-1185">Reference proteome</keyword>
<sequence length="340" mass="38601">MVECNSEIFKLVKRRVDLSRILNNKNITLITVDNRGFYSRLKSILSIEGIKLAIHKSSLNLIPMEYIELKQLLEEFIVKENSIKGNEDKLYKNFIENIENYDKNVDDLFNKHRGQPLFLISAGPSLDKNIYEFQKVKDKGIILSVGRAVRPLISAGIIPDYIIITDPSDVLYYNQLRGLGIEVPIIVLSTCDKNVMLNYKGYKYIALQEGYGPVEDYGRCNNNKLVETGGSVATTGLDIAIRMGCNPIVSVGQDLAFTDKRTHSEDTYPKKIIDNNMFREVEDIYGNIIKTSKNLSIYLRWIQNRIFREKGINFMDATEGGAKIKGTKIIGLDEVIDSLN</sequence>
<dbReference type="PANTHER" id="PTHR41786:SF1">
    <property type="entry name" value="6-HYDROXYMETHYLPTERIN DIPHOSPHOKINASE MPTE-LIKE DOMAIN-CONTAINING PROTEIN"/>
    <property type="match status" value="1"/>
</dbReference>
<dbReference type="Proteomes" id="UP000601522">
    <property type="component" value="Unassembled WGS sequence"/>
</dbReference>
<feature type="domain" description="6-hydroxymethylpterin diphosphokinase MptE-like" evidence="1">
    <location>
        <begin position="92"/>
        <end position="259"/>
    </location>
</feature>
<dbReference type="PANTHER" id="PTHR41786">
    <property type="entry name" value="MOTILITY ACCESSORY FACTOR MAF"/>
    <property type="match status" value="1"/>
</dbReference>
<accession>A0A926EUX8</accession>
<gene>
    <name evidence="2" type="ORF">H8689_04040</name>
</gene>
<dbReference type="RefSeq" id="WP_249323130.1">
    <property type="nucleotide sequence ID" value="NZ_JACRTK010000001.1"/>
</dbReference>
<dbReference type="InterPro" id="IPR002826">
    <property type="entry name" value="MptE-like"/>
</dbReference>
<evidence type="ECO:0000313" key="2">
    <source>
        <dbReference type="EMBL" id="MBC8590313.1"/>
    </source>
</evidence>
<protein>
    <submittedName>
        <fullName evidence="2">Motility associated factor glycosyltransferase family protein</fullName>
    </submittedName>
</protein>
<dbReference type="EMBL" id="JACRTK010000001">
    <property type="protein sequence ID" value="MBC8590313.1"/>
    <property type="molecule type" value="Genomic_DNA"/>
</dbReference>
<evidence type="ECO:0000313" key="3">
    <source>
        <dbReference type="Proteomes" id="UP000601522"/>
    </source>
</evidence>
<evidence type="ECO:0000259" key="1">
    <source>
        <dbReference type="Pfam" id="PF01973"/>
    </source>
</evidence>
<organism evidence="2 3">
    <name type="scientific">Wansuia hejianensis</name>
    <dbReference type="NCBI Taxonomy" id="2763667"/>
    <lineage>
        <taxon>Bacteria</taxon>
        <taxon>Bacillati</taxon>
        <taxon>Bacillota</taxon>
        <taxon>Clostridia</taxon>
        <taxon>Lachnospirales</taxon>
        <taxon>Lachnospiraceae</taxon>
        <taxon>Wansuia</taxon>
    </lineage>
</organism>
<proteinExistence type="predicted"/>
<reference evidence="2 3" key="1">
    <citation type="submission" date="2020-08" db="EMBL/GenBank/DDBJ databases">
        <title>Genome public.</title>
        <authorList>
            <person name="Liu C."/>
            <person name="Sun Q."/>
        </authorList>
    </citation>
    <scope>NUCLEOTIDE SEQUENCE [LARGE SCALE GENOMIC DNA]</scope>
    <source>
        <strain evidence="2 3">NSJ-26</strain>
    </source>
</reference>
<name>A0A926EUX8_9FIRM</name>
<comment type="caution">
    <text evidence="2">The sequence shown here is derived from an EMBL/GenBank/DDBJ whole genome shotgun (WGS) entry which is preliminary data.</text>
</comment>
<dbReference type="Pfam" id="PF01973">
    <property type="entry name" value="MptE-like"/>
    <property type="match status" value="1"/>
</dbReference>